<feature type="transmembrane region" description="Helical" evidence="6">
    <location>
        <begin position="118"/>
        <end position="145"/>
    </location>
</feature>
<evidence type="ECO:0000256" key="3">
    <source>
        <dbReference type="ARBA" id="ARBA00022692"/>
    </source>
</evidence>
<feature type="transmembrane region" description="Helical" evidence="6">
    <location>
        <begin position="430"/>
        <end position="448"/>
    </location>
</feature>
<accession>A0A6N9NKR8</accession>
<dbReference type="InterPro" id="IPR038377">
    <property type="entry name" value="Na/Glc_symporter_sf"/>
</dbReference>
<evidence type="ECO:0000256" key="1">
    <source>
        <dbReference type="ARBA" id="ARBA00004141"/>
    </source>
</evidence>
<dbReference type="EMBL" id="WWNE01000007">
    <property type="protein sequence ID" value="NBG66474.1"/>
    <property type="molecule type" value="Genomic_DNA"/>
</dbReference>
<dbReference type="Gene3D" id="1.20.1730.10">
    <property type="entry name" value="Sodium/glucose cotransporter"/>
    <property type="match status" value="1"/>
</dbReference>
<feature type="transmembrane region" description="Helical" evidence="6">
    <location>
        <begin position="151"/>
        <end position="169"/>
    </location>
</feature>
<comment type="subcellular location">
    <subcellularLocation>
        <location evidence="1">Membrane</location>
        <topology evidence="1">Multi-pass membrane protein</topology>
    </subcellularLocation>
</comment>
<evidence type="ECO:0000313" key="8">
    <source>
        <dbReference type="Proteomes" id="UP000470771"/>
    </source>
</evidence>
<feature type="transmembrane region" description="Helical" evidence="6">
    <location>
        <begin position="78"/>
        <end position="97"/>
    </location>
</feature>
<comment type="similarity">
    <text evidence="2">Belongs to the sodium:solute symporter (SSF) (TC 2.A.21) family.</text>
</comment>
<feature type="transmembrane region" description="Helical" evidence="6">
    <location>
        <begin position="392"/>
        <end position="410"/>
    </location>
</feature>
<evidence type="ECO:0000256" key="6">
    <source>
        <dbReference type="SAM" id="Phobius"/>
    </source>
</evidence>
<proteinExistence type="inferred from homology"/>
<dbReference type="Proteomes" id="UP000470771">
    <property type="component" value="Unassembled WGS sequence"/>
</dbReference>
<evidence type="ECO:0000256" key="4">
    <source>
        <dbReference type="ARBA" id="ARBA00022989"/>
    </source>
</evidence>
<name>A0A6N9NKR8_9FLAO</name>
<feature type="transmembrane region" description="Helical" evidence="6">
    <location>
        <begin position="366"/>
        <end position="385"/>
    </location>
</feature>
<dbReference type="GO" id="GO:0022857">
    <property type="term" value="F:transmembrane transporter activity"/>
    <property type="evidence" value="ECO:0007669"/>
    <property type="project" value="InterPro"/>
</dbReference>
<feature type="transmembrane region" description="Helical" evidence="6">
    <location>
        <begin position="257"/>
        <end position="278"/>
    </location>
</feature>
<dbReference type="AlphaFoldDB" id="A0A6N9NKR8"/>
<feature type="transmembrane region" description="Helical" evidence="6">
    <location>
        <begin position="6"/>
        <end position="26"/>
    </location>
</feature>
<evidence type="ECO:0000256" key="5">
    <source>
        <dbReference type="ARBA" id="ARBA00023136"/>
    </source>
</evidence>
<keyword evidence="4 6" id="KW-1133">Transmembrane helix</keyword>
<keyword evidence="5 6" id="KW-0472">Membrane</keyword>
<feature type="transmembrane region" description="Helical" evidence="6">
    <location>
        <begin position="38"/>
        <end position="58"/>
    </location>
</feature>
<dbReference type="InterPro" id="IPR001734">
    <property type="entry name" value="Na/solute_symporter"/>
</dbReference>
<feature type="transmembrane region" description="Helical" evidence="6">
    <location>
        <begin position="343"/>
        <end position="360"/>
    </location>
</feature>
<feature type="transmembrane region" description="Helical" evidence="6">
    <location>
        <begin position="298"/>
        <end position="322"/>
    </location>
</feature>
<gene>
    <name evidence="7" type="ORF">GQN54_10125</name>
</gene>
<feature type="transmembrane region" description="Helical" evidence="6">
    <location>
        <begin position="181"/>
        <end position="200"/>
    </location>
</feature>
<organism evidence="7 8">
    <name type="scientific">Acidiluteibacter ferrifornacis</name>
    <dbReference type="NCBI Taxonomy" id="2692424"/>
    <lineage>
        <taxon>Bacteria</taxon>
        <taxon>Pseudomonadati</taxon>
        <taxon>Bacteroidota</taxon>
        <taxon>Flavobacteriia</taxon>
        <taxon>Flavobacteriales</taxon>
        <taxon>Cryomorphaceae</taxon>
        <taxon>Acidiluteibacter</taxon>
    </lineage>
</organism>
<keyword evidence="3 6" id="KW-0812">Transmembrane</keyword>
<comment type="caution">
    <text evidence="7">The sequence shown here is derived from an EMBL/GenBank/DDBJ whole genome shotgun (WGS) entry which is preliminary data.</text>
</comment>
<keyword evidence="8" id="KW-1185">Reference proteome</keyword>
<dbReference type="PROSITE" id="PS50283">
    <property type="entry name" value="NA_SOLUT_SYMP_3"/>
    <property type="match status" value="1"/>
</dbReference>
<reference evidence="7 8" key="1">
    <citation type="submission" date="2019-12" db="EMBL/GenBank/DDBJ databases">
        <authorList>
            <person name="Zhao J."/>
        </authorList>
    </citation>
    <scope>NUCLEOTIDE SEQUENCE [LARGE SCALE GENOMIC DNA]</scope>
    <source>
        <strain evidence="7 8">S-15</strain>
    </source>
</reference>
<evidence type="ECO:0000256" key="2">
    <source>
        <dbReference type="ARBA" id="ARBA00006434"/>
    </source>
</evidence>
<dbReference type="GO" id="GO:0016020">
    <property type="term" value="C:membrane"/>
    <property type="evidence" value="ECO:0007669"/>
    <property type="project" value="UniProtKB-SubCell"/>
</dbReference>
<sequence length="453" mass="49080">MSDLLIYQWILVILFGLILFFISPLAKSKEIFFRASSANGKLPGFWLLTSSLVISWIFAKSITNAANLGMEFGMVGGVAYATYYLSFIVAGFVIYYMRVNGGFESIHQFLRSRFGSNAIRLFSLLIAFRMFNEVWSNTMVIGTYFGDKGTSVYFTAIIVFTLLTLAYALKGGLRSSLITDMVQMVLFGLLLFVILGILLPSSEATVTETIGSGEWTLAGGVDLLLVALLQVFSYPFHDPVMTDRAFIAAPKVALKSFIAATFIGGICIILFSWIGIYAQQNGLEGQAAVEVSKTFGVGMMLLMNFIMITSASSTLDSAFASFSKLIAVDLNFGKTINISLSKGRLAMIGLTVLGTIPIFLGPEILSATTISGTMVIGLAPVFILWKVKAPRLSFFLSVLGGIVIGTLFAFDLLPNNLAIGSGKYAALLGANLWGSLICLGLYLLPILFSKKHE</sequence>
<evidence type="ECO:0000313" key="7">
    <source>
        <dbReference type="EMBL" id="NBG66474.1"/>
    </source>
</evidence>
<feature type="transmembrane region" description="Helical" evidence="6">
    <location>
        <begin position="215"/>
        <end position="236"/>
    </location>
</feature>
<protein>
    <submittedName>
        <fullName evidence="7">Sodium:solute symporter</fullName>
    </submittedName>
</protein>
<dbReference type="RefSeq" id="WP_160633420.1">
    <property type="nucleotide sequence ID" value="NZ_WWNE01000007.1"/>
</dbReference>